<dbReference type="SUPFAM" id="SSF51905">
    <property type="entry name" value="FAD/NAD(P)-binding domain"/>
    <property type="match status" value="1"/>
</dbReference>
<dbReference type="EMBL" id="MUHY01000004">
    <property type="protein sequence ID" value="PSB91564.1"/>
    <property type="molecule type" value="Genomic_DNA"/>
</dbReference>
<evidence type="ECO:0000313" key="4">
    <source>
        <dbReference type="Proteomes" id="UP000242660"/>
    </source>
</evidence>
<dbReference type="Proteomes" id="UP000242660">
    <property type="component" value="Unassembled WGS sequence"/>
</dbReference>
<dbReference type="Pfam" id="PF01266">
    <property type="entry name" value="DAO"/>
    <property type="match status" value="1"/>
</dbReference>
<evidence type="ECO:0000313" key="3">
    <source>
        <dbReference type="EMBL" id="PSB91564.1"/>
    </source>
</evidence>
<accession>A0ABX5FCK6</accession>
<keyword evidence="1" id="KW-0560">Oxidoreductase</keyword>
<comment type="caution">
    <text evidence="3">The sequence shown here is derived from an EMBL/GenBank/DDBJ whole genome shotgun (WGS) entry which is preliminary data.</text>
</comment>
<feature type="domain" description="FAD dependent oxidoreductase" evidence="2">
    <location>
        <begin position="15"/>
        <end position="343"/>
    </location>
</feature>
<dbReference type="InterPro" id="IPR036188">
    <property type="entry name" value="FAD/NAD-bd_sf"/>
</dbReference>
<dbReference type="PANTHER" id="PTHR13847">
    <property type="entry name" value="SARCOSINE DEHYDROGENASE-RELATED"/>
    <property type="match status" value="1"/>
</dbReference>
<dbReference type="InterPro" id="IPR006076">
    <property type="entry name" value="FAD-dep_OxRdtase"/>
</dbReference>
<name>A0ABX5FCK6_9BURK</name>
<gene>
    <name evidence="3" type="primary">mnmC</name>
    <name evidence="3" type="ORF">BZL35_00961</name>
</gene>
<organism evidence="3 4">
    <name type="scientific">Candidatus Pandoraea novymonadis</name>
    <dbReference type="NCBI Taxonomy" id="1808959"/>
    <lineage>
        <taxon>Bacteria</taxon>
        <taxon>Pseudomonadati</taxon>
        <taxon>Pseudomonadota</taxon>
        <taxon>Betaproteobacteria</taxon>
        <taxon>Burkholderiales</taxon>
        <taxon>Burkholderiaceae</taxon>
        <taxon>Pandoraea</taxon>
    </lineage>
</organism>
<dbReference type="RefSeq" id="WP_106183097.1">
    <property type="nucleotide sequence ID" value="NZ_MUHY01000004.1"/>
</dbReference>
<dbReference type="PANTHER" id="PTHR13847:SF289">
    <property type="entry name" value="GLYCINE OXIDASE"/>
    <property type="match status" value="1"/>
</dbReference>
<proteinExistence type="predicted"/>
<dbReference type="Gene3D" id="3.50.50.60">
    <property type="entry name" value="FAD/NAD(P)-binding domain"/>
    <property type="match status" value="1"/>
</dbReference>
<dbReference type="Gene3D" id="3.30.9.10">
    <property type="entry name" value="D-Amino Acid Oxidase, subunit A, domain 2"/>
    <property type="match status" value="1"/>
</dbReference>
<sequence>MRSIELFSVKTSCPDVAILGGGLSGRLVAWQLVCAGLRVALYERGNSEGSAAAGWVAAAMLAPLAESAISESCIVEMGTLGLERWPSLIERLPEPVFFQRTGTLVVWHQPDRSEAEMFERRMRTNAPEALLRGGVESLIGARLWEIEPALKHRFHEGWWFPNEGQLDSRQLLKSLASGLEKAGVALHWHTGIEEGHYPEARLVIDCRGLGARIAFSRLRGVRGEVVRIHAPGVGLRRPVRLLHPRYPIYIAPKESDRYVIGATELESEDMSPMTVRSALELLSAAFSLHPAFGEARILELNVNCRPALPDHLPCVQWDGKCTLRLNGLYRHGYLLAPVVTGEICALAIKILELAAVGRSLDWDNWRAGRQWPSLFQFKSE</sequence>
<evidence type="ECO:0000259" key="2">
    <source>
        <dbReference type="Pfam" id="PF01266"/>
    </source>
</evidence>
<reference evidence="3 4" key="1">
    <citation type="journal article" date="2017" name="Front. Microbiol.">
        <title>Genome of Ca. Pandoraea novymonadis, an Endosymbiotic Bacterium of the Trypanosomatid Novymonas esmeraldas.</title>
        <authorList>
            <person name="Kostygov A.Y."/>
            <person name="Butenko A."/>
            <person name="Nenarokova A."/>
            <person name="Tashyreva D."/>
            <person name="Flegontov P."/>
            <person name="Lukes J."/>
            <person name="Yurchenko V."/>
        </authorList>
    </citation>
    <scope>NUCLEOTIDE SEQUENCE [LARGE SCALE GENOMIC DNA]</scope>
    <source>
        <strain evidence="3 4">E262</strain>
    </source>
</reference>
<protein>
    <submittedName>
        <fullName evidence="3">tRNA 5-methylaminomethyl-2-thiouridine biosynthesis bifunctional protein MnmC</fullName>
    </submittedName>
</protein>
<keyword evidence="4" id="KW-1185">Reference proteome</keyword>
<evidence type="ECO:0000256" key="1">
    <source>
        <dbReference type="ARBA" id="ARBA00023002"/>
    </source>
</evidence>